<reference evidence="2 3" key="1">
    <citation type="journal article" date="2018" name="Evol. Lett.">
        <title>Horizontal gene cluster transfer increased hallucinogenic mushroom diversity.</title>
        <authorList>
            <person name="Reynolds H.T."/>
            <person name="Vijayakumar V."/>
            <person name="Gluck-Thaler E."/>
            <person name="Korotkin H.B."/>
            <person name="Matheny P.B."/>
            <person name="Slot J.C."/>
        </authorList>
    </citation>
    <scope>NUCLEOTIDE SEQUENCE [LARGE SCALE GENOMIC DNA]</scope>
    <source>
        <strain evidence="2 3">2629</strain>
    </source>
</reference>
<dbReference type="OrthoDB" id="3118531at2759"/>
<gene>
    <name evidence="2" type="ORF">CVT24_013258</name>
</gene>
<dbReference type="AlphaFoldDB" id="A0A409YN26"/>
<feature type="compositionally biased region" description="Low complexity" evidence="1">
    <location>
        <begin position="87"/>
        <end position="101"/>
    </location>
</feature>
<protein>
    <submittedName>
        <fullName evidence="2">Uncharacterized protein</fullName>
    </submittedName>
</protein>
<comment type="caution">
    <text evidence="2">The sequence shown here is derived from an EMBL/GenBank/DDBJ whole genome shotgun (WGS) entry which is preliminary data.</text>
</comment>
<dbReference type="EMBL" id="NHTK01000941">
    <property type="protein sequence ID" value="PPR04471.1"/>
    <property type="molecule type" value="Genomic_DNA"/>
</dbReference>
<accession>A0A409YN26</accession>
<feature type="region of interest" description="Disordered" evidence="1">
    <location>
        <begin position="58"/>
        <end position="101"/>
    </location>
</feature>
<evidence type="ECO:0000313" key="3">
    <source>
        <dbReference type="Proteomes" id="UP000284842"/>
    </source>
</evidence>
<dbReference type="Proteomes" id="UP000284842">
    <property type="component" value="Unassembled WGS sequence"/>
</dbReference>
<evidence type="ECO:0000256" key="1">
    <source>
        <dbReference type="SAM" id="MobiDB-lite"/>
    </source>
</evidence>
<keyword evidence="3" id="KW-1185">Reference proteome</keyword>
<dbReference type="InParanoid" id="A0A409YN26"/>
<proteinExistence type="predicted"/>
<organism evidence="2 3">
    <name type="scientific">Panaeolus cyanescens</name>
    <dbReference type="NCBI Taxonomy" id="181874"/>
    <lineage>
        <taxon>Eukaryota</taxon>
        <taxon>Fungi</taxon>
        <taxon>Dikarya</taxon>
        <taxon>Basidiomycota</taxon>
        <taxon>Agaricomycotina</taxon>
        <taxon>Agaricomycetes</taxon>
        <taxon>Agaricomycetidae</taxon>
        <taxon>Agaricales</taxon>
        <taxon>Agaricineae</taxon>
        <taxon>Galeropsidaceae</taxon>
        <taxon>Panaeolus</taxon>
    </lineage>
</organism>
<name>A0A409YN26_9AGAR</name>
<evidence type="ECO:0000313" key="2">
    <source>
        <dbReference type="EMBL" id="PPR04471.1"/>
    </source>
</evidence>
<sequence length="101" mass="11503">MTETSVCACGECGRSVTLATQRNHCERRTGSHGLRTAIAEEQQDLQHAFLEGLTRKRRQQEAFELQNAKMPKRRRRGRNNDVPPDQPTQTPDVLPPAQQEH</sequence>